<proteinExistence type="predicted"/>
<gene>
    <name evidence="1" type="ORF">EXIGLDRAFT_314983</name>
</gene>
<dbReference type="Proteomes" id="UP000077266">
    <property type="component" value="Unassembled WGS sequence"/>
</dbReference>
<sequence length="71" mass="7752">MSPSWVCSACALSIIGQVVSGTRVRFLAAFLRRGDLSWILRMRTISPSLAFGRLGWRDALASTTPASARVR</sequence>
<organism evidence="1 2">
    <name type="scientific">Exidia glandulosa HHB12029</name>
    <dbReference type="NCBI Taxonomy" id="1314781"/>
    <lineage>
        <taxon>Eukaryota</taxon>
        <taxon>Fungi</taxon>
        <taxon>Dikarya</taxon>
        <taxon>Basidiomycota</taxon>
        <taxon>Agaricomycotina</taxon>
        <taxon>Agaricomycetes</taxon>
        <taxon>Auriculariales</taxon>
        <taxon>Exidiaceae</taxon>
        <taxon>Exidia</taxon>
    </lineage>
</organism>
<dbReference type="AlphaFoldDB" id="A0A165CY76"/>
<evidence type="ECO:0000313" key="2">
    <source>
        <dbReference type="Proteomes" id="UP000077266"/>
    </source>
</evidence>
<protein>
    <submittedName>
        <fullName evidence="1">Uncharacterized protein</fullName>
    </submittedName>
</protein>
<evidence type="ECO:0000313" key="1">
    <source>
        <dbReference type="EMBL" id="KZV83418.1"/>
    </source>
</evidence>
<accession>A0A165CY76</accession>
<reference evidence="1 2" key="1">
    <citation type="journal article" date="2016" name="Mol. Biol. Evol.">
        <title>Comparative Genomics of Early-Diverging Mushroom-Forming Fungi Provides Insights into the Origins of Lignocellulose Decay Capabilities.</title>
        <authorList>
            <person name="Nagy L.G."/>
            <person name="Riley R."/>
            <person name="Tritt A."/>
            <person name="Adam C."/>
            <person name="Daum C."/>
            <person name="Floudas D."/>
            <person name="Sun H."/>
            <person name="Yadav J.S."/>
            <person name="Pangilinan J."/>
            <person name="Larsson K.H."/>
            <person name="Matsuura K."/>
            <person name="Barry K."/>
            <person name="Labutti K."/>
            <person name="Kuo R."/>
            <person name="Ohm R.A."/>
            <person name="Bhattacharya S.S."/>
            <person name="Shirouzu T."/>
            <person name="Yoshinaga Y."/>
            <person name="Martin F.M."/>
            <person name="Grigoriev I.V."/>
            <person name="Hibbett D.S."/>
        </authorList>
    </citation>
    <scope>NUCLEOTIDE SEQUENCE [LARGE SCALE GENOMIC DNA]</scope>
    <source>
        <strain evidence="1 2">HHB12029</strain>
    </source>
</reference>
<keyword evidence="2" id="KW-1185">Reference proteome</keyword>
<dbReference type="EMBL" id="KV426272">
    <property type="protein sequence ID" value="KZV83418.1"/>
    <property type="molecule type" value="Genomic_DNA"/>
</dbReference>
<name>A0A165CY76_EXIGL</name>
<dbReference type="InParanoid" id="A0A165CY76"/>